<gene>
    <name evidence="1" type="ORF">Dform_01769</name>
</gene>
<dbReference type="KEGG" id="dfo:Dform_01769"/>
<dbReference type="Proteomes" id="UP000185934">
    <property type="component" value="Chromosome"/>
</dbReference>
<dbReference type="OrthoDB" id="171587at2"/>
<proteinExistence type="predicted"/>
<evidence type="ECO:0000313" key="1">
    <source>
        <dbReference type="EMBL" id="APV45088.1"/>
    </source>
</evidence>
<dbReference type="EMBL" id="CP018258">
    <property type="protein sequence ID" value="APV45088.1"/>
    <property type="molecule type" value="Genomic_DNA"/>
</dbReference>
<organism evidence="1 2">
    <name type="scientific">Dehalogenimonas formicexedens</name>
    <dbReference type="NCBI Taxonomy" id="1839801"/>
    <lineage>
        <taxon>Bacteria</taxon>
        <taxon>Bacillati</taxon>
        <taxon>Chloroflexota</taxon>
        <taxon>Dehalococcoidia</taxon>
        <taxon>Dehalococcoidales</taxon>
        <taxon>Dehalococcoidaceae</taxon>
        <taxon>Dehalogenimonas</taxon>
    </lineage>
</organism>
<keyword evidence="2" id="KW-1185">Reference proteome</keyword>
<dbReference type="RefSeq" id="WP_076004671.1">
    <property type="nucleotide sequence ID" value="NZ_CP018258.1"/>
</dbReference>
<evidence type="ECO:0000313" key="2">
    <source>
        <dbReference type="Proteomes" id="UP000185934"/>
    </source>
</evidence>
<name>A0A1P8F9G2_9CHLR</name>
<dbReference type="STRING" id="1839801.Dform_01769"/>
<accession>A0A1P8F9G2</accession>
<reference evidence="2" key="1">
    <citation type="submission" date="2016-11" db="EMBL/GenBank/DDBJ databases">
        <title>Dehalogenimonas formicexedens sp. nov., a chlorinated alkane respiring bacterium isolated from contaminated groundwater.</title>
        <authorList>
            <person name="Key T.A."/>
            <person name="Bowman K.S."/>
            <person name="Lee I."/>
            <person name="Chun J."/>
            <person name="Albuquerque L."/>
            <person name="da Costa M.S."/>
            <person name="Rainey F.A."/>
            <person name="Moe W.M."/>
        </authorList>
    </citation>
    <scope>NUCLEOTIDE SEQUENCE [LARGE SCALE GENOMIC DNA]</scope>
    <source>
        <strain evidence="2">NSZ-14</strain>
    </source>
</reference>
<sequence length="308" mass="35178">MPKKYSVEDRAEWLILSEKGESEAKIGNDKEIDLRTVKAGIIQARRERERREANVSLIRDALKRHQEQLLTELSALARSLEPSAVEAEAISWYKREPISVYIDREQAETLFISELFPKTSAEKQTPLKQHLGRSKLARELSKWQKSNISHLLARIGLQYKTIALIKEKTGLPVVSENNEFNDPFIFSYTACRALYKYALRWRIEKDHEESRKKFDVELESGMVINSETHWVSLFKTVLAEVKGGDKVKCRADLLAAYEELKKAPELEAVAMTLKKLETIGMTLKELITEYIAPGLLPGSCSVCERIGI</sequence>
<protein>
    <submittedName>
        <fullName evidence="1">Uncharacterized protein</fullName>
    </submittedName>
</protein>
<dbReference type="AlphaFoldDB" id="A0A1P8F9G2"/>